<dbReference type="RefSeq" id="WP_195867948.1">
    <property type="nucleotide sequence ID" value="NZ_JADPKZ010000045.1"/>
</dbReference>
<comment type="subcellular location">
    <subcellularLocation>
        <location evidence="1">Cytoplasm</location>
    </subcellularLocation>
</comment>
<dbReference type="InterPro" id="IPR036390">
    <property type="entry name" value="WH_DNA-bd_sf"/>
</dbReference>
<dbReference type="Gene3D" id="1.10.10.10">
    <property type="entry name" value="Winged helix-like DNA-binding domain superfamily/Winged helix DNA-binding domain"/>
    <property type="match status" value="1"/>
</dbReference>
<sequence length="143" mass="16315">MTPSEGLAERISWLFSSIYFHCHPSFNIELSHQAVRALQYVHMTGPVTVQQVATHLQCAQNTASEILRRLQHKGLICKVRRMDDERVVEVHMTEAGYEAVRQHTGLDVERLACVLESLQSDQRERIETGLTLLFNAVRGNKKC</sequence>
<dbReference type="InterPro" id="IPR055166">
    <property type="entry name" value="Transc_reg_Sar_Rot_HTH"/>
</dbReference>
<evidence type="ECO:0000256" key="7">
    <source>
        <dbReference type="ARBA" id="ARBA00047207"/>
    </source>
</evidence>
<keyword evidence="2" id="KW-0805">Transcription regulation</keyword>
<evidence type="ECO:0000256" key="6">
    <source>
        <dbReference type="ARBA" id="ARBA00047188"/>
    </source>
</evidence>
<comment type="similarity">
    <text evidence="5">Belongs to the SarZ family.</text>
</comment>
<keyword evidence="4" id="KW-0804">Transcription</keyword>
<dbReference type="InterPro" id="IPR000835">
    <property type="entry name" value="HTH_MarR-typ"/>
</dbReference>
<proteinExistence type="inferred from homology"/>
<dbReference type="PROSITE" id="PS50995">
    <property type="entry name" value="HTH_MARR_2"/>
    <property type="match status" value="1"/>
</dbReference>
<gene>
    <name evidence="9" type="ORF">IW967_11470</name>
</gene>
<evidence type="ECO:0000256" key="1">
    <source>
        <dbReference type="ARBA" id="ARBA00004496"/>
    </source>
</evidence>
<dbReference type="Proteomes" id="UP000642910">
    <property type="component" value="Unassembled WGS sequence"/>
</dbReference>
<dbReference type="Pfam" id="PF22381">
    <property type="entry name" value="Staph_reg_Sar_Rot"/>
    <property type="match status" value="1"/>
</dbReference>
<evidence type="ECO:0000313" key="10">
    <source>
        <dbReference type="Proteomes" id="UP000642910"/>
    </source>
</evidence>
<reference evidence="9 10" key="1">
    <citation type="submission" date="2020-11" db="EMBL/GenBank/DDBJ databases">
        <title>Genomic insight of Alicyclobacillus mali FL 18 reveals a new arsenic-resistant strain, with potential in environmental biotechnology.</title>
        <authorList>
            <person name="Fiorentino G."/>
            <person name="Gallo G."/>
            <person name="Aulitto M."/>
        </authorList>
    </citation>
    <scope>NUCLEOTIDE SEQUENCE [LARGE SCALE GENOMIC DNA]</scope>
    <source>
        <strain evidence="9 10">FL 18</strain>
    </source>
</reference>
<feature type="domain" description="HTH marR-type" evidence="8">
    <location>
        <begin position="1"/>
        <end position="135"/>
    </location>
</feature>
<comment type="caution">
    <text evidence="9">The sequence shown here is derived from an EMBL/GenBank/DDBJ whole genome shotgun (WGS) entry which is preliminary data.</text>
</comment>
<evidence type="ECO:0000259" key="8">
    <source>
        <dbReference type="PROSITE" id="PS50995"/>
    </source>
</evidence>
<evidence type="ECO:0000256" key="2">
    <source>
        <dbReference type="ARBA" id="ARBA00023015"/>
    </source>
</evidence>
<keyword evidence="10" id="KW-1185">Reference proteome</keyword>
<dbReference type="EMBL" id="JADPKZ010000045">
    <property type="protein sequence ID" value="MBF8378473.1"/>
    <property type="molecule type" value="Genomic_DNA"/>
</dbReference>
<keyword evidence="3" id="KW-0238">DNA-binding</keyword>
<evidence type="ECO:0000256" key="3">
    <source>
        <dbReference type="ARBA" id="ARBA00023125"/>
    </source>
</evidence>
<name>A0ABS0F5C9_9BACL</name>
<dbReference type="InterPro" id="IPR036388">
    <property type="entry name" value="WH-like_DNA-bd_sf"/>
</dbReference>
<evidence type="ECO:0000313" key="9">
    <source>
        <dbReference type="EMBL" id="MBF8378473.1"/>
    </source>
</evidence>
<protein>
    <recommendedName>
        <fullName evidence="6">HTH-type transcriptional regulator SarZ</fullName>
    </recommendedName>
    <alternativeName>
        <fullName evidence="7">Staphylococcal accessory regulator Z</fullName>
    </alternativeName>
</protein>
<accession>A0ABS0F5C9</accession>
<organism evidence="9 10">
    <name type="scientific">Alicyclobacillus mali</name>
    <name type="common">ex Roth et al. 2021</name>
    <dbReference type="NCBI Taxonomy" id="1123961"/>
    <lineage>
        <taxon>Bacteria</taxon>
        <taxon>Bacillati</taxon>
        <taxon>Bacillota</taxon>
        <taxon>Bacilli</taxon>
        <taxon>Bacillales</taxon>
        <taxon>Alicyclobacillaceae</taxon>
        <taxon>Alicyclobacillus</taxon>
    </lineage>
</organism>
<evidence type="ECO:0000256" key="4">
    <source>
        <dbReference type="ARBA" id="ARBA00023163"/>
    </source>
</evidence>
<evidence type="ECO:0000256" key="5">
    <source>
        <dbReference type="ARBA" id="ARBA00046337"/>
    </source>
</evidence>
<dbReference type="SUPFAM" id="SSF46785">
    <property type="entry name" value="Winged helix' DNA-binding domain"/>
    <property type="match status" value="1"/>
</dbReference>
<dbReference type="PANTHER" id="PTHR42756">
    <property type="entry name" value="TRANSCRIPTIONAL REGULATOR, MARR"/>
    <property type="match status" value="1"/>
</dbReference>
<dbReference type="PANTHER" id="PTHR42756:SF1">
    <property type="entry name" value="TRANSCRIPTIONAL REPRESSOR OF EMRAB OPERON"/>
    <property type="match status" value="1"/>
</dbReference>
<dbReference type="SMART" id="SM00347">
    <property type="entry name" value="HTH_MARR"/>
    <property type="match status" value="1"/>
</dbReference>